<keyword evidence="2" id="KW-1185">Reference proteome</keyword>
<comment type="caution">
    <text evidence="1">The sequence shown here is derived from an EMBL/GenBank/DDBJ whole genome shotgun (WGS) entry which is preliminary data.</text>
</comment>
<evidence type="ECO:0000313" key="2">
    <source>
        <dbReference type="Proteomes" id="UP000599523"/>
    </source>
</evidence>
<name>A0A972J9S9_9RHOO</name>
<organism evidence="1 2">
    <name type="scientific">Azoarcus taiwanensis</name>
    <dbReference type="NCBI Taxonomy" id="666964"/>
    <lineage>
        <taxon>Bacteria</taxon>
        <taxon>Pseudomonadati</taxon>
        <taxon>Pseudomonadota</taxon>
        <taxon>Betaproteobacteria</taxon>
        <taxon>Rhodocyclales</taxon>
        <taxon>Zoogloeaceae</taxon>
        <taxon>Azoarcus</taxon>
    </lineage>
</organism>
<reference evidence="1" key="1">
    <citation type="submission" date="2019-12" db="EMBL/GenBank/DDBJ databases">
        <title>Comparative genomics gives insights into the taxonomy of the Azoarcus-Aromatoleum group and reveals separate origins of nif in the plant-associated Azoarcus and non-plant-associated Aromatoleum sub-groups.</title>
        <authorList>
            <person name="Lafos M."/>
            <person name="Maluk M."/>
            <person name="Batista M."/>
            <person name="Junghare M."/>
            <person name="Carmona M."/>
            <person name="Faoro H."/>
            <person name="Cruz L.M."/>
            <person name="Battistoni F."/>
            <person name="De Souza E."/>
            <person name="Pedrosa F."/>
            <person name="Chen W.-M."/>
            <person name="Poole P.S."/>
            <person name="Dixon R.A."/>
            <person name="James E.K."/>
        </authorList>
    </citation>
    <scope>NUCLEOTIDE SEQUENCE</scope>
    <source>
        <strain evidence="1">NSC3</strain>
    </source>
</reference>
<dbReference type="RefSeq" id="WP_168989788.1">
    <property type="nucleotide sequence ID" value="NZ_CAWPHM010000146.1"/>
</dbReference>
<dbReference type="AlphaFoldDB" id="A0A972J9S9"/>
<dbReference type="Proteomes" id="UP000599523">
    <property type="component" value="Unassembled WGS sequence"/>
</dbReference>
<proteinExistence type="predicted"/>
<evidence type="ECO:0000313" key="1">
    <source>
        <dbReference type="EMBL" id="NMG05184.1"/>
    </source>
</evidence>
<dbReference type="EMBL" id="WTVM01000231">
    <property type="protein sequence ID" value="NMG05184.1"/>
    <property type="molecule type" value="Genomic_DNA"/>
</dbReference>
<sequence>MRVVVPGDRRLARERFSVYWDQFPRLLGADVSLMNGNLELLLVPERLVCAMFHFHLAHQAIAIPVGFVSSHPDHLRAAGALVSGRVRVKPGAILAAREEGGAEAVQDLAALIERLSSLAMAATPTKDGRPRLTLKKSI</sequence>
<accession>A0A972J9S9</accession>
<protein>
    <submittedName>
        <fullName evidence="1">Uncharacterized protein</fullName>
    </submittedName>
</protein>
<gene>
    <name evidence="1" type="ORF">GPA21_19795</name>
</gene>